<dbReference type="GO" id="GO:0000725">
    <property type="term" value="P:recombinational repair"/>
    <property type="evidence" value="ECO:0007669"/>
    <property type="project" value="TreeGrafter"/>
</dbReference>
<dbReference type="InterPro" id="IPR000212">
    <property type="entry name" value="DNA_helicase_UvrD/REP"/>
</dbReference>
<dbReference type="OrthoDB" id="9765670at2"/>
<feature type="coiled-coil region" evidence="6">
    <location>
        <begin position="105"/>
        <end position="132"/>
    </location>
</feature>
<dbReference type="PANTHER" id="PTHR11070">
    <property type="entry name" value="UVRD / RECB / PCRA DNA HELICASE FAMILY MEMBER"/>
    <property type="match status" value="1"/>
</dbReference>
<evidence type="ECO:0000259" key="7">
    <source>
        <dbReference type="PROSITE" id="PS51198"/>
    </source>
</evidence>
<evidence type="ECO:0000256" key="2">
    <source>
        <dbReference type="ARBA" id="ARBA00022801"/>
    </source>
</evidence>
<evidence type="ECO:0000256" key="3">
    <source>
        <dbReference type="ARBA" id="ARBA00022806"/>
    </source>
</evidence>
<dbReference type="InterPro" id="IPR027417">
    <property type="entry name" value="P-loop_NTPase"/>
</dbReference>
<dbReference type="Gene3D" id="3.40.50.300">
    <property type="entry name" value="P-loop containing nucleotide triphosphate hydrolases"/>
    <property type="match status" value="1"/>
</dbReference>
<dbReference type="GO" id="GO:0003677">
    <property type="term" value="F:DNA binding"/>
    <property type="evidence" value="ECO:0007669"/>
    <property type="project" value="InterPro"/>
</dbReference>
<dbReference type="RefSeq" id="WP_144704247.1">
    <property type="nucleotide sequence ID" value="NZ_VNJJ01000009.1"/>
</dbReference>
<keyword evidence="2 5" id="KW-0378">Hydrolase</keyword>
<gene>
    <name evidence="8" type="ORF">FPZ45_16695</name>
</gene>
<accession>A0A559JEN6</accession>
<evidence type="ECO:0000313" key="8">
    <source>
        <dbReference type="EMBL" id="TVX98330.1"/>
    </source>
</evidence>
<dbReference type="GO" id="GO:0005524">
    <property type="term" value="F:ATP binding"/>
    <property type="evidence" value="ECO:0007669"/>
    <property type="project" value="UniProtKB-UniRule"/>
</dbReference>
<dbReference type="PANTHER" id="PTHR11070:SF2">
    <property type="entry name" value="ATP-DEPENDENT DNA HELICASE SRS2"/>
    <property type="match status" value="1"/>
</dbReference>
<keyword evidence="3 5" id="KW-0347">Helicase</keyword>
<reference evidence="8 9" key="1">
    <citation type="submission" date="2019-07" db="EMBL/GenBank/DDBJ databases">
        <authorList>
            <person name="Kim J."/>
        </authorList>
    </citation>
    <scope>NUCLEOTIDE SEQUENCE [LARGE SCALE GENOMIC DNA]</scope>
    <source>
        <strain evidence="8 9">G13</strain>
    </source>
</reference>
<keyword evidence="9" id="KW-1185">Reference proteome</keyword>
<dbReference type="Proteomes" id="UP000316330">
    <property type="component" value="Unassembled WGS sequence"/>
</dbReference>
<protein>
    <submittedName>
        <fullName evidence="8">ATP-dependent helicase</fullName>
    </submittedName>
</protein>
<feature type="binding site" evidence="5">
    <location>
        <begin position="16"/>
        <end position="23"/>
    </location>
    <ligand>
        <name>ATP</name>
        <dbReference type="ChEBI" id="CHEBI:30616"/>
    </ligand>
</feature>
<evidence type="ECO:0000256" key="4">
    <source>
        <dbReference type="ARBA" id="ARBA00022840"/>
    </source>
</evidence>
<dbReference type="GO" id="GO:0043138">
    <property type="term" value="F:3'-5' DNA helicase activity"/>
    <property type="evidence" value="ECO:0007669"/>
    <property type="project" value="TreeGrafter"/>
</dbReference>
<keyword evidence="6" id="KW-0175">Coiled coil</keyword>
<keyword evidence="1 5" id="KW-0547">Nucleotide-binding</keyword>
<dbReference type="PROSITE" id="PS51198">
    <property type="entry name" value="UVRD_HELICASE_ATP_BIND"/>
    <property type="match status" value="1"/>
</dbReference>
<dbReference type="AlphaFoldDB" id="A0A559JEN6"/>
<keyword evidence="4 5" id="KW-0067">ATP-binding</keyword>
<dbReference type="GO" id="GO:0016787">
    <property type="term" value="F:hydrolase activity"/>
    <property type="evidence" value="ECO:0007669"/>
    <property type="project" value="UniProtKB-UniRule"/>
</dbReference>
<evidence type="ECO:0000256" key="6">
    <source>
        <dbReference type="SAM" id="Coils"/>
    </source>
</evidence>
<evidence type="ECO:0000313" key="9">
    <source>
        <dbReference type="Proteomes" id="UP000316330"/>
    </source>
</evidence>
<comment type="caution">
    <text evidence="8">The sequence shown here is derived from an EMBL/GenBank/DDBJ whole genome shotgun (WGS) entry which is preliminary data.</text>
</comment>
<dbReference type="InterPro" id="IPR014016">
    <property type="entry name" value="UvrD-like_ATP-bd"/>
</dbReference>
<name>A0A559JEN6_9BACL</name>
<sequence length="652" mass="76014">MAAKMTFTNPFTVVNAPAGSGKTTSISKSIKQLIRHSNKKILCITFTNRAAEQLLNRIDDEQVEVSTIHSFISNFLSTFFEKREVVDLYVEVFGSEIVRILSSSKEKDIEKIRKYKNKKDIEEDEIVNLQTVIANIRSIYYNETQFTSHLYGGLSHDDLLRFSREIFKRFSKIRNVITQAYSHVFIDEYQDTKHEILELFYYSLISTSTKLVLMGDEMQQIYSETVNDFQHIIEKDFYKDNILKNNWRSQEHIVNVLNNLYFDEKYKQIAVIGGIEKPKVHIIKTLNEANTQEGALQLVLRNQELFEQINAINLYNAFEERYAFYDKYNSKQIITDMTSENPDELMAILIFITDIIGFFDTGRHSQLIRRVSQYKYSNKALWDIHKHEDKVKINSYLRALSQKIKEDMNINELFSFLAEIELIEDGYIDELRHAISENEDFERKILEIKYAEFNNCYQECKQPSVSTQHAVKGEGHDVIALKLADSSSLNVQMYLFLELLAKDIFDYKTLKGIVNQINALKTKYSEIIGDSLSGIKTDVFKEKKELLDQLIGDIIYVLTENEDLHNFPLVKDSFQRYRQSSNVTNFKKCISVVNKLEGSILAYKLFYVGCSRAKEKLDVYLCEDKIQGFITEFSSKMERFGFEVINETIQAK</sequence>
<dbReference type="Pfam" id="PF00580">
    <property type="entry name" value="UvrD-helicase"/>
    <property type="match status" value="1"/>
</dbReference>
<organism evidence="8 9">
    <name type="scientific">Cohnella terricola</name>
    <dbReference type="NCBI Taxonomy" id="1289167"/>
    <lineage>
        <taxon>Bacteria</taxon>
        <taxon>Bacillati</taxon>
        <taxon>Bacillota</taxon>
        <taxon>Bacilli</taxon>
        <taxon>Bacillales</taxon>
        <taxon>Paenibacillaceae</taxon>
        <taxon>Cohnella</taxon>
    </lineage>
</organism>
<dbReference type="EMBL" id="VNJJ01000009">
    <property type="protein sequence ID" value="TVX98330.1"/>
    <property type="molecule type" value="Genomic_DNA"/>
</dbReference>
<proteinExistence type="predicted"/>
<dbReference type="SUPFAM" id="SSF52540">
    <property type="entry name" value="P-loop containing nucleoside triphosphate hydrolases"/>
    <property type="match status" value="1"/>
</dbReference>
<evidence type="ECO:0000256" key="1">
    <source>
        <dbReference type="ARBA" id="ARBA00022741"/>
    </source>
</evidence>
<feature type="domain" description="UvrD-like helicase ATP-binding" evidence="7">
    <location>
        <begin position="1"/>
        <end position="250"/>
    </location>
</feature>
<evidence type="ECO:0000256" key="5">
    <source>
        <dbReference type="PROSITE-ProRule" id="PRU00560"/>
    </source>
</evidence>